<dbReference type="GO" id="GO:0003700">
    <property type="term" value="F:DNA-binding transcription factor activity"/>
    <property type="evidence" value="ECO:0007669"/>
    <property type="project" value="TreeGrafter"/>
</dbReference>
<evidence type="ECO:0000313" key="6">
    <source>
        <dbReference type="Proteomes" id="UP000284751"/>
    </source>
</evidence>
<keyword evidence="2" id="KW-0238">DNA-binding</keyword>
<reference evidence="5 6" key="1">
    <citation type="submission" date="2018-08" db="EMBL/GenBank/DDBJ databases">
        <title>A genome reference for cultivated species of the human gut microbiota.</title>
        <authorList>
            <person name="Zou Y."/>
            <person name="Xue W."/>
            <person name="Luo G."/>
        </authorList>
    </citation>
    <scope>NUCLEOTIDE SEQUENCE [LARGE SCALE GENOMIC DNA]</scope>
    <source>
        <strain evidence="5 6">AF28-26</strain>
    </source>
</reference>
<comment type="caution">
    <text evidence="5">The sequence shown here is derived from an EMBL/GenBank/DDBJ whole genome shotgun (WGS) entry which is preliminary data.</text>
</comment>
<keyword evidence="3" id="KW-0804">Transcription</keyword>
<organism evidence="5 6">
    <name type="scientific">[Clostridium] leptum</name>
    <dbReference type="NCBI Taxonomy" id="1535"/>
    <lineage>
        <taxon>Bacteria</taxon>
        <taxon>Bacillati</taxon>
        <taxon>Bacillota</taxon>
        <taxon>Clostridia</taxon>
        <taxon>Eubacteriales</taxon>
        <taxon>Oscillospiraceae</taxon>
        <taxon>Oscillospiraceae incertae sedis</taxon>
    </lineage>
</organism>
<protein>
    <submittedName>
        <fullName evidence="5">LacI family transcriptional regulator</fullName>
    </submittedName>
</protein>
<evidence type="ECO:0000313" key="5">
    <source>
        <dbReference type="EMBL" id="RGQ44346.1"/>
    </source>
</evidence>
<dbReference type="GO" id="GO:0000976">
    <property type="term" value="F:transcription cis-regulatory region binding"/>
    <property type="evidence" value="ECO:0007669"/>
    <property type="project" value="TreeGrafter"/>
</dbReference>
<evidence type="ECO:0000256" key="3">
    <source>
        <dbReference type="ARBA" id="ARBA00023163"/>
    </source>
</evidence>
<keyword evidence="1" id="KW-0805">Transcription regulation</keyword>
<dbReference type="PANTHER" id="PTHR30146:SF109">
    <property type="entry name" value="HTH-TYPE TRANSCRIPTIONAL REGULATOR GALS"/>
    <property type="match status" value="1"/>
</dbReference>
<sequence>MQCIFRCLSVKSPSRLIQAAGLAGGHDCKHNTGEGGYKAIKRLWQSGARPQAIAAENEPIALGIMRFLYEQDIRISEDIAIVSYGDSVLGGYTVPALTSVNIQKEYMGELAARIMLKHIRKG</sequence>
<dbReference type="InterPro" id="IPR028082">
    <property type="entry name" value="Peripla_BP_I"/>
</dbReference>
<dbReference type="InterPro" id="IPR046335">
    <property type="entry name" value="LacI/GalR-like_sensor"/>
</dbReference>
<dbReference type="Gene3D" id="3.40.50.2300">
    <property type="match status" value="2"/>
</dbReference>
<evidence type="ECO:0000256" key="1">
    <source>
        <dbReference type="ARBA" id="ARBA00023015"/>
    </source>
</evidence>
<name>A0A412B124_9FIRM</name>
<dbReference type="SUPFAM" id="SSF53822">
    <property type="entry name" value="Periplasmic binding protein-like I"/>
    <property type="match status" value="1"/>
</dbReference>
<gene>
    <name evidence="5" type="ORF">DWY99_01610</name>
</gene>
<dbReference type="PANTHER" id="PTHR30146">
    <property type="entry name" value="LACI-RELATED TRANSCRIPTIONAL REPRESSOR"/>
    <property type="match status" value="1"/>
</dbReference>
<dbReference type="AlphaFoldDB" id="A0A412B124"/>
<proteinExistence type="predicted"/>
<feature type="domain" description="Transcriptional regulator LacI/GalR-like sensor" evidence="4">
    <location>
        <begin position="34"/>
        <end position="120"/>
    </location>
</feature>
<accession>A0A412B124</accession>
<dbReference type="Pfam" id="PF13377">
    <property type="entry name" value="Peripla_BP_3"/>
    <property type="match status" value="1"/>
</dbReference>
<dbReference type="Proteomes" id="UP000284751">
    <property type="component" value="Unassembled WGS sequence"/>
</dbReference>
<dbReference type="EMBL" id="QRTC01000002">
    <property type="protein sequence ID" value="RGQ44346.1"/>
    <property type="molecule type" value="Genomic_DNA"/>
</dbReference>
<evidence type="ECO:0000259" key="4">
    <source>
        <dbReference type="Pfam" id="PF13377"/>
    </source>
</evidence>
<evidence type="ECO:0000256" key="2">
    <source>
        <dbReference type="ARBA" id="ARBA00023125"/>
    </source>
</evidence>